<accession>A0ABY6IYB4</accession>
<sequence length="113" mass="13119">MEPLHTMNTLCDILNKLQRKGITNDFRWLNNGFTLDAEHVYAPDALLIVKVFRFEELKDPGDQCILYLIETNDGKAGYVLDTYGVYSNYDGDHENGLRQIKERTMQEQLTFTL</sequence>
<name>A0ABY6IYB4_9BACT</name>
<gene>
    <name evidence="1" type="ORF">MKQ68_13640</name>
</gene>
<dbReference type="RefSeq" id="WP_264279615.1">
    <property type="nucleotide sequence ID" value="NZ_CP107006.1"/>
</dbReference>
<evidence type="ECO:0000313" key="2">
    <source>
        <dbReference type="Proteomes" id="UP001162741"/>
    </source>
</evidence>
<dbReference type="EMBL" id="CP107006">
    <property type="protein sequence ID" value="UYQ91136.1"/>
    <property type="molecule type" value="Genomic_DNA"/>
</dbReference>
<dbReference type="Proteomes" id="UP001162741">
    <property type="component" value="Chromosome"/>
</dbReference>
<protein>
    <recommendedName>
        <fullName evidence="3">Phosphoribosylpyrophosphate synthetase</fullName>
    </recommendedName>
</protein>
<evidence type="ECO:0000313" key="1">
    <source>
        <dbReference type="EMBL" id="UYQ91136.1"/>
    </source>
</evidence>
<reference evidence="1" key="1">
    <citation type="submission" date="2022-10" db="EMBL/GenBank/DDBJ databases">
        <title>Chitinophaga sp. nov., isolated from soil.</title>
        <authorList>
            <person name="Jeon C.O."/>
        </authorList>
    </citation>
    <scope>NUCLEOTIDE SEQUENCE</scope>
    <source>
        <strain evidence="1">R8</strain>
    </source>
</reference>
<proteinExistence type="predicted"/>
<keyword evidence="2" id="KW-1185">Reference proteome</keyword>
<organism evidence="1 2">
    <name type="scientific">Chitinophaga horti</name>
    <dbReference type="NCBI Taxonomy" id="2920382"/>
    <lineage>
        <taxon>Bacteria</taxon>
        <taxon>Pseudomonadati</taxon>
        <taxon>Bacteroidota</taxon>
        <taxon>Chitinophagia</taxon>
        <taxon>Chitinophagales</taxon>
        <taxon>Chitinophagaceae</taxon>
        <taxon>Chitinophaga</taxon>
    </lineage>
</organism>
<evidence type="ECO:0008006" key="3">
    <source>
        <dbReference type="Google" id="ProtNLM"/>
    </source>
</evidence>